<dbReference type="Proteomes" id="UP000436088">
    <property type="component" value="Unassembled WGS sequence"/>
</dbReference>
<name>A0A6A3CHY1_HIBSY</name>
<dbReference type="AlphaFoldDB" id="A0A6A3CHY1"/>
<protein>
    <submittedName>
        <fullName evidence="1">Uncharacterized protein</fullName>
    </submittedName>
</protein>
<gene>
    <name evidence="1" type="ORF">F3Y22_tig00004072pilonHSYRG00109</name>
</gene>
<keyword evidence="2" id="KW-1185">Reference proteome</keyword>
<reference evidence="1" key="1">
    <citation type="submission" date="2019-09" db="EMBL/GenBank/DDBJ databases">
        <title>Draft genome information of white flower Hibiscus syriacus.</title>
        <authorList>
            <person name="Kim Y.-M."/>
        </authorList>
    </citation>
    <scope>NUCLEOTIDE SEQUENCE [LARGE SCALE GENOMIC DNA]</scope>
    <source>
        <strain evidence="1">YM2019G1</strain>
    </source>
</reference>
<dbReference type="EMBL" id="VEPZ02000247">
    <property type="protein sequence ID" value="KAE8728763.1"/>
    <property type="molecule type" value="Genomic_DNA"/>
</dbReference>
<evidence type="ECO:0000313" key="1">
    <source>
        <dbReference type="EMBL" id="KAE8728763.1"/>
    </source>
</evidence>
<sequence>MLQQSSTPHLHFRMENGVFVLAGESPLYHPPSHFKPTFSRVGDRWEYFNGNMNKLGNFANIFSQSLCTRPGFDGRRFSTWATEGKKKIVSRLVPGNHDSMDKYDGWREEFEAPFLLQVTTLAGLRL</sequence>
<comment type="caution">
    <text evidence="1">The sequence shown here is derived from an EMBL/GenBank/DDBJ whole genome shotgun (WGS) entry which is preliminary data.</text>
</comment>
<accession>A0A6A3CHY1</accession>
<evidence type="ECO:0000313" key="2">
    <source>
        <dbReference type="Proteomes" id="UP000436088"/>
    </source>
</evidence>
<proteinExistence type="predicted"/>
<organism evidence="1 2">
    <name type="scientific">Hibiscus syriacus</name>
    <name type="common">Rose of Sharon</name>
    <dbReference type="NCBI Taxonomy" id="106335"/>
    <lineage>
        <taxon>Eukaryota</taxon>
        <taxon>Viridiplantae</taxon>
        <taxon>Streptophyta</taxon>
        <taxon>Embryophyta</taxon>
        <taxon>Tracheophyta</taxon>
        <taxon>Spermatophyta</taxon>
        <taxon>Magnoliopsida</taxon>
        <taxon>eudicotyledons</taxon>
        <taxon>Gunneridae</taxon>
        <taxon>Pentapetalae</taxon>
        <taxon>rosids</taxon>
        <taxon>malvids</taxon>
        <taxon>Malvales</taxon>
        <taxon>Malvaceae</taxon>
        <taxon>Malvoideae</taxon>
        <taxon>Hibiscus</taxon>
    </lineage>
</organism>